<dbReference type="Proteomes" id="UP000011854">
    <property type="component" value="Segment"/>
</dbReference>
<gene>
    <name evidence="1" type="ORF">SWUG_00047</name>
</gene>
<evidence type="ECO:0000313" key="2">
    <source>
        <dbReference type="Proteomes" id="UP000011854"/>
    </source>
</evidence>
<name>M4PLL8_9CAUD</name>
<dbReference type="EMBL" id="HQ317291">
    <property type="protein sequence ID" value="AGH06957.1"/>
    <property type="molecule type" value="Genomic_DNA"/>
</dbReference>
<sequence>MSHGLTHSDAMSATWTVIPWSILKDLTMTYGELREVLMSMDEEHLRQTVTLYCLEEDEFVPAIGTDFTDDECQTIDPDHLVISF</sequence>
<protein>
    <submittedName>
        <fullName evidence="1">Uncharacterized protein</fullName>
    </submittedName>
</protein>
<evidence type="ECO:0000313" key="1">
    <source>
        <dbReference type="EMBL" id="AGH06957.1"/>
    </source>
</evidence>
<organism evidence="1 2">
    <name type="scientific">Synechococcus phage S-RIM2 R9_2006</name>
    <dbReference type="NCBI Taxonomy" id="869663"/>
    <lineage>
        <taxon>Viruses</taxon>
        <taxon>Duplodnaviria</taxon>
        <taxon>Heunggongvirae</taxon>
        <taxon>Uroviricota</taxon>
        <taxon>Caudoviricetes</taxon>
        <taxon>Pantevenvirales</taxon>
        <taxon>Kyanoviridae</taxon>
        <taxon>Nerrivikvirus</taxon>
        <taxon>Nerrivikvirus srim2</taxon>
    </lineage>
</organism>
<accession>M4PLL8</accession>
<reference evidence="1 2" key="1">
    <citation type="submission" date="2010-09" db="EMBL/GenBank/DDBJ databases">
        <title>The Genome Sequence of Synechococcus phage S-RIM2 isolate R9_2006.</title>
        <authorList>
            <consortium name="The Broad Institute Genome Sequencing Platform"/>
            <person name="Henn M.R."/>
            <person name="Marston M."/>
            <person name="Levin J."/>
            <person name="Malboeuf C."/>
            <person name="Casali M."/>
            <person name="Russ C."/>
            <person name="Lennon N."/>
            <person name="Chapman S.B."/>
            <person name="Erlich R."/>
            <person name="Young S.K."/>
            <person name="Yandava C."/>
            <person name="Zeng Q."/>
            <person name="Fitzgerald M.F."/>
            <person name="Alvarado L."/>
            <person name="Anderson S."/>
            <person name="Berlin A."/>
            <person name="Chen Z."/>
            <person name="Freedman E."/>
            <person name="Gellesch M."/>
            <person name="Goldberg J."/>
            <person name="Green L."/>
            <person name="Griggs A."/>
            <person name="Gujja S."/>
            <person name="Heilman E."/>
            <person name="Heiman D."/>
            <person name="Hollinger A."/>
            <person name="Howarth C."/>
            <person name="Larson L."/>
            <person name="Mehta T."/>
            <person name="Neiman D."/>
            <person name="Pearson M."/>
            <person name="Roberts A."/>
            <person name="Ryan E."/>
            <person name="Saif S."/>
            <person name="Shea T."/>
            <person name="Shenoy N."/>
            <person name="Sisk P."/>
            <person name="Stolte C."/>
            <person name="Sykes S."/>
            <person name="White J."/>
            <person name="Haas B."/>
            <person name="Nusbaum C."/>
            <person name="Birren B."/>
        </authorList>
    </citation>
    <scope>NUCLEOTIDE SEQUENCE [LARGE SCALE GENOMIC DNA]</scope>
    <source>
        <strain evidence="1">RIM2_R9_906</strain>
    </source>
</reference>
<proteinExistence type="predicted"/>